<evidence type="ECO:0000313" key="2">
    <source>
        <dbReference type="EMBL" id="RJX43219.1"/>
    </source>
</evidence>
<proteinExistence type="predicted"/>
<dbReference type="AlphaFoldDB" id="A0A3A6PNP2"/>
<protein>
    <submittedName>
        <fullName evidence="2">Uncharacterized protein</fullName>
    </submittedName>
</protein>
<evidence type="ECO:0000256" key="1">
    <source>
        <dbReference type="SAM" id="MobiDB-lite"/>
    </source>
</evidence>
<dbReference type="OrthoDB" id="377452at2157"/>
<dbReference type="EMBL" id="QKNY01000009">
    <property type="protein sequence ID" value="RJX43219.1"/>
    <property type="molecule type" value="Genomic_DNA"/>
</dbReference>
<evidence type="ECO:0000313" key="3">
    <source>
        <dbReference type="Proteomes" id="UP000276588"/>
    </source>
</evidence>
<name>A0A3A6PNP2_9EURY</name>
<comment type="caution">
    <text evidence="2">The sequence shown here is derived from an EMBL/GenBank/DDBJ whole genome shotgun (WGS) entry which is preliminary data.</text>
</comment>
<dbReference type="Proteomes" id="UP000276588">
    <property type="component" value="Unassembled WGS sequence"/>
</dbReference>
<gene>
    <name evidence="2" type="ORF">DM826_06295</name>
</gene>
<reference evidence="2 3" key="1">
    <citation type="submission" date="2018-06" db="EMBL/GenBank/DDBJ databases">
        <title>Halonotius sp. F13-13 a new haloarchaeeon isolated from a solar saltern from Isla Cristina, Huelva, Spain.</title>
        <authorList>
            <person name="Duran-Viseras A."/>
            <person name="Sanchez-Porro C."/>
            <person name="Ventosa A."/>
        </authorList>
    </citation>
    <scope>NUCLEOTIDE SEQUENCE [LARGE SCALE GENOMIC DNA]</scope>
    <source>
        <strain evidence="2 3">F13-13</strain>
    </source>
</reference>
<accession>A0A3A6PNP2</accession>
<keyword evidence="3" id="KW-1185">Reference proteome</keyword>
<organism evidence="2 3">
    <name type="scientific">Halonotius aquaticus</name>
    <dbReference type="NCBI Taxonomy" id="2216978"/>
    <lineage>
        <taxon>Archaea</taxon>
        <taxon>Methanobacteriati</taxon>
        <taxon>Methanobacteriota</taxon>
        <taxon>Stenosarchaea group</taxon>
        <taxon>Halobacteria</taxon>
        <taxon>Halobacteriales</taxon>
        <taxon>Haloferacaceae</taxon>
        <taxon>Halonotius</taxon>
    </lineage>
</organism>
<dbReference type="RefSeq" id="WP_120102558.1">
    <property type="nucleotide sequence ID" value="NZ_QKNY01000009.1"/>
</dbReference>
<feature type="compositionally biased region" description="Basic and acidic residues" evidence="1">
    <location>
        <begin position="14"/>
        <end position="24"/>
    </location>
</feature>
<feature type="region of interest" description="Disordered" evidence="1">
    <location>
        <begin position="1"/>
        <end position="38"/>
    </location>
</feature>
<sequence length="60" mass="6458">MNALKAHTATDTPDAERHDTHGHTIGDTQPPTTGFDARDRLLGRLDDTTVQQAAAPLAHE</sequence>